<gene>
    <name evidence="1" type="ordered locus">Sden_1581</name>
</gene>
<proteinExistence type="predicted"/>
<organism evidence="1 2">
    <name type="scientific">Shewanella denitrificans (strain OS217 / ATCC BAA-1090 / DSM 15013)</name>
    <dbReference type="NCBI Taxonomy" id="318161"/>
    <lineage>
        <taxon>Bacteria</taxon>
        <taxon>Pseudomonadati</taxon>
        <taxon>Pseudomonadota</taxon>
        <taxon>Gammaproteobacteria</taxon>
        <taxon>Alteromonadales</taxon>
        <taxon>Shewanellaceae</taxon>
        <taxon>Shewanella</taxon>
    </lineage>
</organism>
<dbReference type="AlphaFoldDB" id="Q12NW1"/>
<evidence type="ECO:0000313" key="1">
    <source>
        <dbReference type="EMBL" id="ABE54865.1"/>
    </source>
</evidence>
<reference evidence="1 2" key="1">
    <citation type="submission" date="2006-03" db="EMBL/GenBank/DDBJ databases">
        <title>Complete sequence of Shewanella denitrificans OS217.</title>
        <authorList>
            <consortium name="US DOE Joint Genome Institute"/>
            <person name="Copeland A."/>
            <person name="Lucas S."/>
            <person name="Lapidus A."/>
            <person name="Barry K."/>
            <person name="Detter J.C."/>
            <person name="Glavina del Rio T."/>
            <person name="Hammon N."/>
            <person name="Israni S."/>
            <person name="Dalin E."/>
            <person name="Tice H."/>
            <person name="Pitluck S."/>
            <person name="Brettin T."/>
            <person name="Bruce D."/>
            <person name="Han C."/>
            <person name="Tapia R."/>
            <person name="Gilna P."/>
            <person name="Kiss H."/>
            <person name="Schmutz J."/>
            <person name="Larimer F."/>
            <person name="Land M."/>
            <person name="Hauser L."/>
            <person name="Kyrpides N."/>
            <person name="Lykidis A."/>
            <person name="Richardson P."/>
        </authorList>
    </citation>
    <scope>NUCLEOTIDE SEQUENCE [LARGE SCALE GENOMIC DNA]</scope>
    <source>
        <strain evidence="2">OS217 / ATCC BAA-1090 / DSM 15013</strain>
    </source>
</reference>
<dbReference type="STRING" id="318161.Sden_1581"/>
<sequence length="151" mass="17414">MNMDTISLRWLHKVNPLTKRKRASKEKRAHSPSQVLGVFVNDQPLESWLETIAASRGVKSLGDVFLAEHHVLEFAKGQWLASCEFSGFITLLACGCGHWECSSIGVQTTVSDNWVHWRFDLTPIYLTRFGELPEFWFDRQAYCQMVSQFEF</sequence>
<dbReference type="Proteomes" id="UP000001982">
    <property type="component" value="Chromosome"/>
</dbReference>
<dbReference type="RefSeq" id="WP_011496023.1">
    <property type="nucleotide sequence ID" value="NC_007954.1"/>
</dbReference>
<protein>
    <submittedName>
        <fullName evidence="1">Uncharacterized protein</fullName>
    </submittedName>
</protein>
<accession>Q12NW1</accession>
<dbReference type="OrthoDB" id="342114at2"/>
<keyword evidence="2" id="KW-1185">Reference proteome</keyword>
<dbReference type="KEGG" id="sdn:Sden_1581"/>
<evidence type="ECO:0000313" key="2">
    <source>
        <dbReference type="Proteomes" id="UP000001982"/>
    </source>
</evidence>
<dbReference type="HOGENOM" id="CLU_1730138_0_0_6"/>
<name>Q12NW1_SHEDO</name>
<dbReference type="EMBL" id="CP000302">
    <property type="protein sequence ID" value="ABE54865.1"/>
    <property type="molecule type" value="Genomic_DNA"/>
</dbReference>